<reference evidence="10 11" key="1">
    <citation type="journal article" date="2011" name="Science">
        <title>The Selaginella genome identifies genetic changes associated with the evolution of vascular plants.</title>
        <authorList>
            <person name="Banks J.A."/>
            <person name="Nishiyama T."/>
            <person name="Hasebe M."/>
            <person name="Bowman J.L."/>
            <person name="Gribskov M."/>
            <person name="dePamphilis C."/>
            <person name="Albert V.A."/>
            <person name="Aono N."/>
            <person name="Aoyama T."/>
            <person name="Ambrose B.A."/>
            <person name="Ashton N.W."/>
            <person name="Axtell M.J."/>
            <person name="Barker E."/>
            <person name="Barker M.S."/>
            <person name="Bennetzen J.L."/>
            <person name="Bonawitz N.D."/>
            <person name="Chapple C."/>
            <person name="Cheng C."/>
            <person name="Correa L.G."/>
            <person name="Dacre M."/>
            <person name="DeBarry J."/>
            <person name="Dreyer I."/>
            <person name="Elias M."/>
            <person name="Engstrom E.M."/>
            <person name="Estelle M."/>
            <person name="Feng L."/>
            <person name="Finet C."/>
            <person name="Floyd S.K."/>
            <person name="Frommer W.B."/>
            <person name="Fujita T."/>
            <person name="Gramzow L."/>
            <person name="Gutensohn M."/>
            <person name="Harholt J."/>
            <person name="Hattori M."/>
            <person name="Heyl A."/>
            <person name="Hirai T."/>
            <person name="Hiwatashi Y."/>
            <person name="Ishikawa M."/>
            <person name="Iwata M."/>
            <person name="Karol K.G."/>
            <person name="Koehler B."/>
            <person name="Kolukisaoglu U."/>
            <person name="Kubo M."/>
            <person name="Kurata T."/>
            <person name="Lalonde S."/>
            <person name="Li K."/>
            <person name="Li Y."/>
            <person name="Litt A."/>
            <person name="Lyons E."/>
            <person name="Manning G."/>
            <person name="Maruyama T."/>
            <person name="Michael T.P."/>
            <person name="Mikami K."/>
            <person name="Miyazaki S."/>
            <person name="Morinaga S."/>
            <person name="Murata T."/>
            <person name="Mueller-Roeber B."/>
            <person name="Nelson D.R."/>
            <person name="Obara M."/>
            <person name="Oguri Y."/>
            <person name="Olmstead R.G."/>
            <person name="Onodera N."/>
            <person name="Petersen B.L."/>
            <person name="Pils B."/>
            <person name="Prigge M."/>
            <person name="Rensing S.A."/>
            <person name="Riano-Pachon D.M."/>
            <person name="Roberts A.W."/>
            <person name="Sato Y."/>
            <person name="Scheller H.V."/>
            <person name="Schulz B."/>
            <person name="Schulz C."/>
            <person name="Shakirov E.V."/>
            <person name="Shibagaki N."/>
            <person name="Shinohara N."/>
            <person name="Shippen D.E."/>
            <person name="Soerensen I."/>
            <person name="Sotooka R."/>
            <person name="Sugimoto N."/>
            <person name="Sugita M."/>
            <person name="Sumikawa N."/>
            <person name="Tanurdzic M."/>
            <person name="Theissen G."/>
            <person name="Ulvskov P."/>
            <person name="Wakazuki S."/>
            <person name="Weng J.K."/>
            <person name="Willats W.W."/>
            <person name="Wipf D."/>
            <person name="Wolf P.G."/>
            <person name="Yang L."/>
            <person name="Zimmer A.D."/>
            <person name="Zhu Q."/>
            <person name="Mitros T."/>
            <person name="Hellsten U."/>
            <person name="Loque D."/>
            <person name="Otillar R."/>
            <person name="Salamov A."/>
            <person name="Schmutz J."/>
            <person name="Shapiro H."/>
            <person name="Lindquist E."/>
            <person name="Lucas S."/>
            <person name="Rokhsar D."/>
            <person name="Grigoriev I.V."/>
        </authorList>
    </citation>
    <scope>NUCLEOTIDE SEQUENCE [LARGE SCALE GENOMIC DNA]</scope>
</reference>
<keyword evidence="11" id="KW-1185">Reference proteome</keyword>
<dbReference type="FunCoup" id="D8SUA0">
    <property type="interactions" value="667"/>
</dbReference>
<dbReference type="InterPro" id="IPR000719">
    <property type="entry name" value="Prot_kinase_dom"/>
</dbReference>
<keyword evidence="3" id="KW-0808">Transferase</keyword>
<comment type="catalytic activity">
    <reaction evidence="8">
        <text>L-seryl-[protein] + ATP = O-phospho-L-seryl-[protein] + ADP + H(+)</text>
        <dbReference type="Rhea" id="RHEA:17989"/>
        <dbReference type="Rhea" id="RHEA-COMP:9863"/>
        <dbReference type="Rhea" id="RHEA-COMP:11604"/>
        <dbReference type="ChEBI" id="CHEBI:15378"/>
        <dbReference type="ChEBI" id="CHEBI:29999"/>
        <dbReference type="ChEBI" id="CHEBI:30616"/>
        <dbReference type="ChEBI" id="CHEBI:83421"/>
        <dbReference type="ChEBI" id="CHEBI:456216"/>
        <dbReference type="EC" id="2.7.11.1"/>
    </reaction>
</comment>
<dbReference type="STRING" id="88036.D8SUA0"/>
<dbReference type="GO" id="GO:0005634">
    <property type="term" value="C:nucleus"/>
    <property type="evidence" value="ECO:0000318"/>
    <property type="project" value="GO_Central"/>
</dbReference>
<accession>D8SUA0</accession>
<keyword evidence="2" id="KW-0723">Serine/threonine-protein kinase</keyword>
<dbReference type="InterPro" id="IPR011009">
    <property type="entry name" value="Kinase-like_dom_sf"/>
</dbReference>
<dbReference type="HOGENOM" id="CLU_019002_0_0_1"/>
<dbReference type="KEGG" id="smo:SELMODRAFT_124914"/>
<dbReference type="Gene3D" id="3.30.200.20">
    <property type="entry name" value="Phosphorylase Kinase, domain 1"/>
    <property type="match status" value="1"/>
</dbReference>
<protein>
    <recommendedName>
        <fullName evidence="1">non-specific serine/threonine protein kinase</fullName>
        <ecNumber evidence="1">2.7.11.1</ecNumber>
    </recommendedName>
</protein>
<dbReference type="GO" id="GO:0000278">
    <property type="term" value="P:mitotic cell cycle"/>
    <property type="evidence" value="ECO:0000318"/>
    <property type="project" value="GO_Central"/>
</dbReference>
<dbReference type="AlphaFoldDB" id="D8SUA0"/>
<evidence type="ECO:0000313" key="11">
    <source>
        <dbReference type="Proteomes" id="UP000001514"/>
    </source>
</evidence>
<dbReference type="GO" id="GO:0035556">
    <property type="term" value="P:intracellular signal transduction"/>
    <property type="evidence" value="ECO:0000318"/>
    <property type="project" value="GO_Central"/>
</dbReference>
<dbReference type="PROSITE" id="PS50011">
    <property type="entry name" value="PROTEIN_KINASE_DOM"/>
    <property type="match status" value="1"/>
</dbReference>
<evidence type="ECO:0000313" key="10">
    <source>
        <dbReference type="EMBL" id="EFJ12037.1"/>
    </source>
</evidence>
<evidence type="ECO:0000256" key="8">
    <source>
        <dbReference type="ARBA" id="ARBA00048679"/>
    </source>
</evidence>
<dbReference type="InParanoid" id="D8SUA0"/>
<keyword evidence="5" id="KW-0418">Kinase</keyword>
<gene>
    <name evidence="10" type="ORF">SELMODRAFT_124914</name>
</gene>
<evidence type="ECO:0000259" key="9">
    <source>
        <dbReference type="PROSITE" id="PS50011"/>
    </source>
</evidence>
<evidence type="ECO:0000256" key="4">
    <source>
        <dbReference type="ARBA" id="ARBA00022741"/>
    </source>
</evidence>
<feature type="domain" description="Protein kinase" evidence="9">
    <location>
        <begin position="1"/>
        <end position="317"/>
    </location>
</feature>
<proteinExistence type="predicted"/>
<dbReference type="SMART" id="SM00220">
    <property type="entry name" value="S_TKc"/>
    <property type="match status" value="1"/>
</dbReference>
<comment type="catalytic activity">
    <reaction evidence="7">
        <text>L-threonyl-[protein] + ATP = O-phospho-L-threonyl-[protein] + ADP + H(+)</text>
        <dbReference type="Rhea" id="RHEA:46608"/>
        <dbReference type="Rhea" id="RHEA-COMP:11060"/>
        <dbReference type="Rhea" id="RHEA-COMP:11605"/>
        <dbReference type="ChEBI" id="CHEBI:15378"/>
        <dbReference type="ChEBI" id="CHEBI:30013"/>
        <dbReference type="ChEBI" id="CHEBI:30616"/>
        <dbReference type="ChEBI" id="CHEBI:61977"/>
        <dbReference type="ChEBI" id="CHEBI:456216"/>
        <dbReference type="EC" id="2.7.11.1"/>
    </reaction>
</comment>
<dbReference type="EMBL" id="GL377642">
    <property type="protein sequence ID" value="EFJ12037.1"/>
    <property type="molecule type" value="Genomic_DNA"/>
</dbReference>
<evidence type="ECO:0000256" key="2">
    <source>
        <dbReference type="ARBA" id="ARBA00022527"/>
    </source>
</evidence>
<dbReference type="Proteomes" id="UP000001514">
    <property type="component" value="Unassembled WGS sequence"/>
</dbReference>
<dbReference type="Gramene" id="EFJ12037">
    <property type="protein sequence ID" value="EFJ12037"/>
    <property type="gene ID" value="SELMODRAFT_124914"/>
</dbReference>
<dbReference type="GO" id="GO:0072354">
    <property type="term" value="F:histone H3T3 kinase activity"/>
    <property type="evidence" value="ECO:0000318"/>
    <property type="project" value="GO_Central"/>
</dbReference>
<keyword evidence="6" id="KW-0067">ATP-binding</keyword>
<sequence>TIVKIGEGTFGEAYKGNGNVFKVVPMDGSFKVNGETQKTSTEIYSEVLLSNTLNWLRKKSSPYHCTSFVETKATRICKGRYDKNLVRAWKKWDTQHNSENDQPLAFPEEQLYVVFVLADGGTDLESFELLNYEEVKSLLLQVVLSLAVAEQAYGFEHRDLHWGNIVLSRDQHEQLDFRLENRHFLVNTHGLSVALIDFTLSRIDTGKQVVFCDLSDPSWFEGPKGDVQADTYRRMKDITGGQWEGRQVFPKNNSVWIHYVAEIIRKKKSFKSSAKDKRALSAFSKRCLSYESATAIVDDEIFQKMWRKEVTLNTPGN</sequence>
<dbReference type="GO" id="GO:0005737">
    <property type="term" value="C:cytoplasm"/>
    <property type="evidence" value="ECO:0000318"/>
    <property type="project" value="GO_Central"/>
</dbReference>
<dbReference type="Gene3D" id="1.10.510.10">
    <property type="entry name" value="Transferase(Phosphotransferase) domain 1"/>
    <property type="match status" value="1"/>
</dbReference>
<dbReference type="InterPro" id="IPR024604">
    <property type="entry name" value="GSG2_C"/>
</dbReference>
<dbReference type="OMA" id="GNWEGRY"/>
<dbReference type="PANTHER" id="PTHR24419:SF18">
    <property type="entry name" value="SERINE_THREONINE-PROTEIN KINASE HASPIN"/>
    <property type="match status" value="1"/>
</dbReference>
<dbReference type="SMART" id="SM01331">
    <property type="entry name" value="DUF3635"/>
    <property type="match status" value="1"/>
</dbReference>
<name>D8SUA0_SELML</name>
<organism evidence="11">
    <name type="scientific">Selaginella moellendorffii</name>
    <name type="common">Spikemoss</name>
    <dbReference type="NCBI Taxonomy" id="88036"/>
    <lineage>
        <taxon>Eukaryota</taxon>
        <taxon>Viridiplantae</taxon>
        <taxon>Streptophyta</taxon>
        <taxon>Embryophyta</taxon>
        <taxon>Tracheophyta</taxon>
        <taxon>Lycopodiopsida</taxon>
        <taxon>Selaginellales</taxon>
        <taxon>Selaginellaceae</taxon>
        <taxon>Selaginella</taxon>
    </lineage>
</organism>
<dbReference type="Pfam" id="PF12330">
    <property type="entry name" value="Haspin_kinase"/>
    <property type="match status" value="1"/>
</dbReference>
<evidence type="ECO:0000256" key="3">
    <source>
        <dbReference type="ARBA" id="ARBA00022679"/>
    </source>
</evidence>
<dbReference type="SUPFAM" id="SSF56112">
    <property type="entry name" value="Protein kinase-like (PK-like)"/>
    <property type="match status" value="1"/>
</dbReference>
<dbReference type="GO" id="GO:0005524">
    <property type="term" value="F:ATP binding"/>
    <property type="evidence" value="ECO:0007669"/>
    <property type="project" value="UniProtKB-KW"/>
</dbReference>
<evidence type="ECO:0000256" key="7">
    <source>
        <dbReference type="ARBA" id="ARBA00047899"/>
    </source>
</evidence>
<evidence type="ECO:0000256" key="1">
    <source>
        <dbReference type="ARBA" id="ARBA00012513"/>
    </source>
</evidence>
<evidence type="ECO:0000256" key="5">
    <source>
        <dbReference type="ARBA" id="ARBA00022777"/>
    </source>
</evidence>
<dbReference type="PANTHER" id="PTHR24419">
    <property type="entry name" value="INTERLEUKIN-1 RECEPTOR-ASSOCIATED KINASE"/>
    <property type="match status" value="1"/>
</dbReference>
<feature type="non-terminal residue" evidence="10">
    <location>
        <position position="1"/>
    </location>
</feature>
<evidence type="ECO:0000256" key="6">
    <source>
        <dbReference type="ARBA" id="ARBA00022840"/>
    </source>
</evidence>
<keyword evidence="4" id="KW-0547">Nucleotide-binding</keyword>
<dbReference type="eggNOG" id="KOG2464">
    <property type="taxonomic scope" value="Eukaryota"/>
</dbReference>
<dbReference type="EC" id="2.7.11.1" evidence="1"/>